<organism evidence="1 2">
    <name type="scientific">Bat mastadenovirus WIV13</name>
    <dbReference type="NCBI Taxonomy" id="1788435"/>
    <lineage>
        <taxon>Viruses</taxon>
        <taxon>Varidnaviria</taxon>
        <taxon>Bamfordvirae</taxon>
        <taxon>Preplasmiviricota</taxon>
        <taxon>Polisuviricotina</taxon>
        <taxon>Pharingeaviricetes</taxon>
        <taxon>Rowavirales</taxon>
        <taxon>Adenoviridae</taxon>
        <taxon>Mastadenovirus</taxon>
        <taxon>Mastadenovirus humile</taxon>
        <taxon>Bat mastadenovirus E</taxon>
    </lineage>
</organism>
<sequence length="108" mass="13685">MNKHFTEDTIKEVARLLDPVYSLFKKYYFRIGSERKLVKYTIKIYFTLWEYINENWRQPLKCNKKIHKYLKKWFKIEKEVMHLFWKLEFLEIRAEFVFGRRRRRTALI</sequence>
<keyword evidence="2" id="KW-1185">Reference proteome</keyword>
<evidence type="ECO:0000313" key="2">
    <source>
        <dbReference type="Proteomes" id="UP000108481"/>
    </source>
</evidence>
<dbReference type="RefSeq" id="YP_009272942.1">
    <property type="nucleotide sequence ID" value="NC_030874.1"/>
</dbReference>
<name>A0A1B0UHY2_9ADEN</name>
<dbReference type="OrthoDB" id="36563at10239"/>
<dbReference type="EMBL" id="KT698852">
    <property type="protein sequence ID" value="AMB43042.1"/>
    <property type="molecule type" value="Genomic_DNA"/>
</dbReference>
<accession>A0A1B0UHY2</accession>
<dbReference type="Proteomes" id="UP000108481">
    <property type="component" value="Segment"/>
</dbReference>
<protein>
    <submittedName>
        <fullName evidence="1">E4 ORF3</fullName>
    </submittedName>
</protein>
<dbReference type="GeneID" id="28715687"/>
<proteinExistence type="predicted"/>
<dbReference type="KEGG" id="vg:28715687"/>
<evidence type="ECO:0000313" key="1">
    <source>
        <dbReference type="EMBL" id="AMB43042.1"/>
    </source>
</evidence>
<reference evidence="1 2" key="1">
    <citation type="submission" date="2015-08" db="EMBL/GenBank/DDBJ databases">
        <title>Isolation and characterization of novel bat adenoviruses with diverse genome sizes, low GC contents or extremely long E3 ORFs.</title>
        <authorList>
            <person name="Tan B."/>
            <person name="Yang X.-L."/>
            <person name="Ge X.-Y."/>
            <person name="Peng C."/>
            <person name="Zhang Y.-Z."/>
            <person name="Zhang L.-B."/>
            <person name="Shi Z.-L."/>
        </authorList>
    </citation>
    <scope>NUCLEOTIDE SEQUENCE [LARGE SCALE GENOMIC DNA]</scope>
    <source>
        <strain evidence="1">WIV13</strain>
    </source>
</reference>